<sequence length="307" mass="33822">MGGKGERVAEWADGRLGVYSLVRAKVRRAFPDHWSFMLGEICLYSFIILIITGVYLTFYFHPSMKEVEYNGSYAPLRGQMVSEAFNSTMHISFDVRGGLLIRQAHHWAALVFVGAILVHMMRVFFTGAFRKPRELNWLTGFLLLILAMFGGLTGYDLPYDLLSGTGLAVVNGTILSIPIVGMYLSMFLFGGEFPGSELVARFNTIHVLVIPALMVGLLAAHLILMLYHRHTQCPGRGRTNEKVVGLPIGVRAVKSGGISSWSPVSYSSSLQSHRSTPSGSTAPTVPTRFRPGRSRTGTWAWRTGCCG</sequence>
<dbReference type="PANTHER" id="PTHR19271:SF16">
    <property type="entry name" value="CYTOCHROME B"/>
    <property type="match status" value="1"/>
</dbReference>
<dbReference type="Proteomes" id="UP001160499">
    <property type="component" value="Unassembled WGS sequence"/>
</dbReference>
<accession>A0ABT6L979</accession>
<evidence type="ECO:0000256" key="7">
    <source>
        <dbReference type="SAM" id="Phobius"/>
    </source>
</evidence>
<dbReference type="InterPro" id="IPR027387">
    <property type="entry name" value="Cytb/b6-like_sf"/>
</dbReference>
<feature type="transmembrane region" description="Helical" evidence="7">
    <location>
        <begin position="137"/>
        <end position="155"/>
    </location>
</feature>
<keyword evidence="7" id="KW-0472">Membrane</keyword>
<feature type="transmembrane region" description="Helical" evidence="7">
    <location>
        <begin position="104"/>
        <end position="125"/>
    </location>
</feature>
<dbReference type="PROSITE" id="PS51002">
    <property type="entry name" value="CYTB_NTER"/>
    <property type="match status" value="1"/>
</dbReference>
<feature type="compositionally biased region" description="Polar residues" evidence="6">
    <location>
        <begin position="273"/>
        <end position="284"/>
    </location>
</feature>
<proteinExistence type="predicted"/>
<keyword evidence="10" id="KW-1185">Reference proteome</keyword>
<reference evidence="9 10" key="1">
    <citation type="submission" date="2023-04" db="EMBL/GenBank/DDBJ databases">
        <title>Forest soil microbial communities from Buena Vista Peninsula, Colon Province, Panama.</title>
        <authorList>
            <person name="Bouskill N."/>
        </authorList>
    </citation>
    <scope>NUCLEOTIDE SEQUENCE [LARGE SCALE GENOMIC DNA]</scope>
    <source>
        <strain evidence="9 10">GGS1</strain>
    </source>
</reference>
<name>A0ABT6L979_9ACTN</name>
<dbReference type="EMBL" id="JARXVH010000001">
    <property type="protein sequence ID" value="MDH6212873.1"/>
    <property type="molecule type" value="Genomic_DNA"/>
</dbReference>
<comment type="caution">
    <text evidence="9">The sequence shown here is derived from an EMBL/GenBank/DDBJ whole genome shotgun (WGS) entry which is preliminary data.</text>
</comment>
<feature type="transmembrane region" description="Helical" evidence="7">
    <location>
        <begin position="205"/>
        <end position="227"/>
    </location>
</feature>
<evidence type="ECO:0000313" key="9">
    <source>
        <dbReference type="EMBL" id="MDH6212873.1"/>
    </source>
</evidence>
<dbReference type="Pfam" id="PF13631">
    <property type="entry name" value="Cytochrom_B_N_2"/>
    <property type="match status" value="1"/>
</dbReference>
<evidence type="ECO:0000256" key="4">
    <source>
        <dbReference type="ARBA" id="ARBA00029351"/>
    </source>
</evidence>
<comment type="catalytic activity">
    <reaction evidence="4">
        <text>a quinol + 2 Fe(III)-[cytochrome c](out) = a quinone + 2 Fe(II)-[cytochrome c](out) + 2 H(+)(out)</text>
        <dbReference type="Rhea" id="RHEA:11484"/>
        <dbReference type="Rhea" id="RHEA-COMP:10350"/>
        <dbReference type="Rhea" id="RHEA-COMP:14399"/>
        <dbReference type="ChEBI" id="CHEBI:15378"/>
        <dbReference type="ChEBI" id="CHEBI:24646"/>
        <dbReference type="ChEBI" id="CHEBI:29033"/>
        <dbReference type="ChEBI" id="CHEBI:29034"/>
        <dbReference type="ChEBI" id="CHEBI:132124"/>
        <dbReference type="EC" id="7.1.1.8"/>
    </reaction>
</comment>
<evidence type="ECO:0000259" key="8">
    <source>
        <dbReference type="PROSITE" id="PS51002"/>
    </source>
</evidence>
<dbReference type="InterPro" id="IPR005797">
    <property type="entry name" value="Cyt_b/b6_N"/>
</dbReference>
<dbReference type="SUPFAM" id="SSF81342">
    <property type="entry name" value="Transmembrane di-heme cytochromes"/>
    <property type="match status" value="1"/>
</dbReference>
<evidence type="ECO:0000256" key="3">
    <source>
        <dbReference type="ARBA" id="ARBA00016116"/>
    </source>
</evidence>
<evidence type="ECO:0000256" key="1">
    <source>
        <dbReference type="ARBA" id="ARBA00001971"/>
    </source>
</evidence>
<keyword evidence="7" id="KW-0812">Transmembrane</keyword>
<feature type="domain" description="Cytochrome b/b6 N-terminal region profile" evidence="8">
    <location>
        <begin position="8"/>
        <end position="234"/>
    </location>
</feature>
<evidence type="ECO:0000313" key="10">
    <source>
        <dbReference type="Proteomes" id="UP001160499"/>
    </source>
</evidence>
<dbReference type="Gene3D" id="1.20.810.10">
    <property type="entry name" value="Cytochrome Bc1 Complex, Chain C"/>
    <property type="match status" value="1"/>
</dbReference>
<evidence type="ECO:0000256" key="6">
    <source>
        <dbReference type="SAM" id="MobiDB-lite"/>
    </source>
</evidence>
<evidence type="ECO:0000256" key="2">
    <source>
        <dbReference type="ARBA" id="ARBA00012951"/>
    </source>
</evidence>
<protein>
    <recommendedName>
        <fullName evidence="3">Cytochrome bc1 complex cytochrome b subunit</fullName>
        <ecNumber evidence="2">7.1.1.8</ecNumber>
    </recommendedName>
    <alternativeName>
        <fullName evidence="5">Cytochrome bc1 reductase complex subunit QcrB</fullName>
    </alternativeName>
</protein>
<feature type="region of interest" description="Disordered" evidence="6">
    <location>
        <begin position="270"/>
        <end position="295"/>
    </location>
</feature>
<dbReference type="PANTHER" id="PTHR19271">
    <property type="entry name" value="CYTOCHROME B"/>
    <property type="match status" value="1"/>
</dbReference>
<dbReference type="EC" id="7.1.1.8" evidence="2"/>
<gene>
    <name evidence="9" type="ORF">M2283_000152</name>
</gene>
<feature type="transmembrane region" description="Helical" evidence="7">
    <location>
        <begin position="34"/>
        <end position="60"/>
    </location>
</feature>
<feature type="transmembrane region" description="Helical" evidence="7">
    <location>
        <begin position="161"/>
        <end position="184"/>
    </location>
</feature>
<comment type="cofactor">
    <cofactor evidence="1">
        <name>heme</name>
        <dbReference type="ChEBI" id="CHEBI:30413"/>
    </cofactor>
</comment>
<dbReference type="InterPro" id="IPR016174">
    <property type="entry name" value="Di-haem_cyt_TM"/>
</dbReference>
<organism evidence="9 10">
    <name type="scientific">Streptomyces pseudovenezuelae</name>
    <dbReference type="NCBI Taxonomy" id="67350"/>
    <lineage>
        <taxon>Bacteria</taxon>
        <taxon>Bacillati</taxon>
        <taxon>Actinomycetota</taxon>
        <taxon>Actinomycetes</taxon>
        <taxon>Kitasatosporales</taxon>
        <taxon>Streptomycetaceae</taxon>
        <taxon>Streptomyces</taxon>
        <taxon>Streptomyces aurantiacus group</taxon>
    </lineage>
</organism>
<evidence type="ECO:0000256" key="5">
    <source>
        <dbReference type="ARBA" id="ARBA00029568"/>
    </source>
</evidence>
<keyword evidence="7" id="KW-1133">Transmembrane helix</keyword>